<evidence type="ECO:0000313" key="3">
    <source>
        <dbReference type="Proteomes" id="UP000067461"/>
    </source>
</evidence>
<dbReference type="EMBL" id="AP014568">
    <property type="protein sequence ID" value="BAO80665.1"/>
    <property type="molecule type" value="Genomic_DNA"/>
</dbReference>
<gene>
    <name evidence="2" type="ORF">SRAA_0811</name>
</gene>
<dbReference type="HOGENOM" id="CLU_668632_0_0_4"/>
<evidence type="ECO:0000313" key="2">
    <source>
        <dbReference type="EMBL" id="BAO80665.1"/>
    </source>
</evidence>
<dbReference type="RefSeq" id="WP_052467474.1">
    <property type="nucleotide sequence ID" value="NZ_AP014568.1"/>
</dbReference>
<dbReference type="Proteomes" id="UP000067461">
    <property type="component" value="Chromosome"/>
</dbReference>
<dbReference type="KEGG" id="cbaa:SRAA_0811"/>
<keyword evidence="1" id="KW-0521">NADP</keyword>
<dbReference type="InterPro" id="IPR016161">
    <property type="entry name" value="Ald_DH/histidinol_DH"/>
</dbReference>
<reference evidence="2 3" key="1">
    <citation type="journal article" date="2014" name="Nat. Commun.">
        <title>Physiological and genomic features of highly alkaliphilic hydrogen-utilizing Betaproteobacteria from a continental serpentinizing site.</title>
        <authorList>
            <person name="Suzuki S."/>
            <person name="Kuenen J.G."/>
            <person name="Schipper K."/>
            <person name="van der Velde S."/>
            <person name="Ishii S."/>
            <person name="Wu A."/>
            <person name="Sorokin D.Y."/>
            <person name="Tenney A."/>
            <person name="Meng X.Y."/>
            <person name="Morrill P.L."/>
            <person name="Kamagata Y."/>
            <person name="Muyzer G."/>
            <person name="Nealson K.H."/>
        </authorList>
    </citation>
    <scope>NUCLEOTIDE SEQUENCE [LARGE SCALE GENOMIC DNA]</scope>
    <source>
        <strain evidence="2 3">A1</strain>
    </source>
</reference>
<dbReference type="GO" id="GO:0008218">
    <property type="term" value="P:bioluminescence"/>
    <property type="evidence" value="ECO:0007669"/>
    <property type="project" value="InterPro"/>
</dbReference>
<dbReference type="SUPFAM" id="SSF53720">
    <property type="entry name" value="ALDH-like"/>
    <property type="match status" value="1"/>
</dbReference>
<dbReference type="OrthoDB" id="5298740at2"/>
<protein>
    <recommendedName>
        <fullName evidence="4">Long-chain-fatty-acyl-CoA reductase</fullName>
    </recommendedName>
</protein>
<organism evidence="2 3">
    <name type="scientific">Serpentinimonas raichei</name>
    <dbReference type="NCBI Taxonomy" id="1458425"/>
    <lineage>
        <taxon>Bacteria</taxon>
        <taxon>Pseudomonadati</taxon>
        <taxon>Pseudomonadota</taxon>
        <taxon>Betaproteobacteria</taxon>
        <taxon>Burkholderiales</taxon>
        <taxon>Comamonadaceae</taxon>
        <taxon>Serpentinimonas</taxon>
    </lineage>
</organism>
<name>A0A060NID2_9BURK</name>
<evidence type="ECO:0008006" key="4">
    <source>
        <dbReference type="Google" id="ProtNLM"/>
    </source>
</evidence>
<keyword evidence="3" id="KW-1185">Reference proteome</keyword>
<sequence length="425" mass="47182">MQKPSFLLHEEREIRSLDKVIESLSLAPAWQPFDLRAVEFVKRLSQKLLTAAGIRQHPELAALGHWFRGASLHLLAQKYPFDTGEALVLGRGLAFHIAPSNVDSVFMYSWLLSLLAGNVNVVRLSQKSSAAQTFLITVLAQTLAEEVGKPVRNRIVLLTYPHDDTITSALSEACQVRVVWGGDATVRKLRAVPLRPTATEICFPDRFSACAIDSEALLRLDETALAHLAGRFYNDTFWFKQQACSSPRLVAWIGTPDRIDVARARFWTAFEQMLVRRQPENTEAMSFARVAACFEYAGSALARPDGVSGLLPGLPLRLMVERPLDEAAKTLHCGNGLFLEMRLPHLVDLASQLTYKEQTLAVHGFTRAQLLELTLALPARAIDRIVSIGEALSFAPVWDGHDLITAFSRKLLLPSFFDHHAPSGK</sequence>
<accession>A0A060NID2</accession>
<dbReference type="InterPro" id="IPR008670">
    <property type="entry name" value="CoA_reduct_LuxC"/>
</dbReference>
<dbReference type="Pfam" id="PF05893">
    <property type="entry name" value="LuxC"/>
    <property type="match status" value="1"/>
</dbReference>
<evidence type="ECO:0000256" key="1">
    <source>
        <dbReference type="ARBA" id="ARBA00022857"/>
    </source>
</evidence>
<proteinExistence type="predicted"/>
<dbReference type="AlphaFoldDB" id="A0A060NID2"/>
<dbReference type="STRING" id="1458425.SRAA_0811"/>
<dbReference type="GO" id="GO:0003995">
    <property type="term" value="F:acyl-CoA dehydrogenase activity"/>
    <property type="evidence" value="ECO:0007669"/>
    <property type="project" value="InterPro"/>
</dbReference>